<evidence type="ECO:0000256" key="1">
    <source>
        <dbReference type="ARBA" id="ARBA00023015"/>
    </source>
</evidence>
<reference evidence="5 6" key="1">
    <citation type="submission" date="2020-08" db="EMBL/GenBank/DDBJ databases">
        <authorList>
            <person name="Koutsovoulos G."/>
            <person name="Danchin GJ E."/>
        </authorList>
    </citation>
    <scope>NUCLEOTIDE SEQUENCE [LARGE SCALE GENOMIC DNA]</scope>
</reference>
<comment type="caution">
    <text evidence="5">The sequence shown here is derived from an EMBL/GenBank/DDBJ whole genome shotgun (WGS) entry which is preliminary data.</text>
</comment>
<dbReference type="Pfam" id="PF00104">
    <property type="entry name" value="Hormone_recep"/>
    <property type="match status" value="1"/>
</dbReference>
<keyword evidence="3" id="KW-0675">Receptor</keyword>
<organism evidence="5 6">
    <name type="scientific">Meloidogyne enterolobii</name>
    <name type="common">Root-knot nematode worm</name>
    <name type="synonym">Meloidogyne mayaguensis</name>
    <dbReference type="NCBI Taxonomy" id="390850"/>
    <lineage>
        <taxon>Eukaryota</taxon>
        <taxon>Metazoa</taxon>
        <taxon>Ecdysozoa</taxon>
        <taxon>Nematoda</taxon>
        <taxon>Chromadorea</taxon>
        <taxon>Rhabditida</taxon>
        <taxon>Tylenchina</taxon>
        <taxon>Tylenchomorpha</taxon>
        <taxon>Tylenchoidea</taxon>
        <taxon>Meloidogynidae</taxon>
        <taxon>Meloidogyninae</taxon>
        <taxon>Meloidogyne</taxon>
    </lineage>
</organism>
<keyword evidence="1" id="KW-0805">Transcription regulation</keyword>
<evidence type="ECO:0000313" key="5">
    <source>
        <dbReference type="EMBL" id="CAD2177570.1"/>
    </source>
</evidence>
<keyword evidence="2" id="KW-0804">Transcription</keyword>
<accession>A0A6V7VRK1</accession>
<protein>
    <recommendedName>
        <fullName evidence="4">NR LBD domain-containing protein</fullName>
    </recommendedName>
</protein>
<dbReference type="EMBL" id="CAJEWN010000300">
    <property type="protein sequence ID" value="CAD2177570.1"/>
    <property type="molecule type" value="Genomic_DNA"/>
</dbReference>
<dbReference type="Proteomes" id="UP000580250">
    <property type="component" value="Unassembled WGS sequence"/>
</dbReference>
<sequence>MRVFNKPIEPFFRIEICKEEFSLILAIMYLNSDIPGLSESARDILSIELSKYTRMLHNYLLNKLGQDAGIKKYAECFHLIANSYFGANNFNLLVTYLEAFYNLPILRDMLPKCFKDIV</sequence>
<dbReference type="SUPFAM" id="SSF48508">
    <property type="entry name" value="Nuclear receptor ligand-binding domain"/>
    <property type="match status" value="1"/>
</dbReference>
<evidence type="ECO:0000259" key="4">
    <source>
        <dbReference type="Pfam" id="PF00104"/>
    </source>
</evidence>
<dbReference type="InterPro" id="IPR000536">
    <property type="entry name" value="Nucl_hrmn_rcpt_lig-bd"/>
</dbReference>
<dbReference type="InterPro" id="IPR035500">
    <property type="entry name" value="NHR-like_dom_sf"/>
</dbReference>
<evidence type="ECO:0000256" key="3">
    <source>
        <dbReference type="ARBA" id="ARBA00023170"/>
    </source>
</evidence>
<dbReference type="AlphaFoldDB" id="A0A6V7VRK1"/>
<proteinExistence type="predicted"/>
<name>A0A6V7VRK1_MELEN</name>
<gene>
    <name evidence="5" type="ORF">MENT_LOCUS29449</name>
</gene>
<feature type="domain" description="NR LBD" evidence="4">
    <location>
        <begin position="3"/>
        <end position="64"/>
    </location>
</feature>
<evidence type="ECO:0000256" key="2">
    <source>
        <dbReference type="ARBA" id="ARBA00023163"/>
    </source>
</evidence>
<dbReference type="Gene3D" id="1.10.565.10">
    <property type="entry name" value="Retinoid X Receptor"/>
    <property type="match status" value="1"/>
</dbReference>
<evidence type="ECO:0000313" key="6">
    <source>
        <dbReference type="Proteomes" id="UP000580250"/>
    </source>
</evidence>